<dbReference type="Proteomes" id="UP000198844">
    <property type="component" value="Unassembled WGS sequence"/>
</dbReference>
<evidence type="ECO:0000313" key="2">
    <source>
        <dbReference type="Proteomes" id="UP000198844"/>
    </source>
</evidence>
<dbReference type="EMBL" id="FPBH01000006">
    <property type="protein sequence ID" value="SFT95602.1"/>
    <property type="molecule type" value="Genomic_DNA"/>
</dbReference>
<reference evidence="1 2" key="1">
    <citation type="submission" date="2016-10" db="EMBL/GenBank/DDBJ databases">
        <authorList>
            <person name="de Groot N.N."/>
        </authorList>
    </citation>
    <scope>NUCLEOTIDE SEQUENCE [LARGE SCALE GENOMIC DNA]</scope>
    <source>
        <strain evidence="1 2">LMG 27731</strain>
    </source>
</reference>
<name>A0A1I7C881_9BURK</name>
<proteinExistence type="predicted"/>
<sequence>MHTQVSHSRFSRELGDFALRLEQFGELSSTARASFRPPNRVATSKGMARIVAPIRNLTIARCDRPPRCPESIQRLCSESAECAMDGRERKRASPKQSKADRPIEANLDSLVLVKPYGLDKIVEVRLSLQDEAGSTAGLSPDFISMQVGMLARDSHPFRVASNHETFAKWHTYLQDAPDDKFSVAAGSLLAFAKVKKGSPQSHERIGKLKEIHCHKYRWKRFCLTFRLFVTDKGRRQLSHVHAWTTANRSA</sequence>
<dbReference type="AlphaFoldDB" id="A0A1I7C881"/>
<evidence type="ECO:0000313" key="1">
    <source>
        <dbReference type="EMBL" id="SFT95602.1"/>
    </source>
</evidence>
<accession>A0A1I7C881</accession>
<dbReference type="RefSeq" id="WP_143131696.1">
    <property type="nucleotide sequence ID" value="NZ_FPBH01000006.1"/>
</dbReference>
<gene>
    <name evidence="1" type="ORF">SAMN05192563_10068</name>
</gene>
<protein>
    <submittedName>
        <fullName evidence="1">Uncharacterized protein</fullName>
    </submittedName>
</protein>
<organism evidence="1 2">
    <name type="scientific">Paraburkholderia aspalathi</name>
    <dbReference type="NCBI Taxonomy" id="1324617"/>
    <lineage>
        <taxon>Bacteria</taxon>
        <taxon>Pseudomonadati</taxon>
        <taxon>Pseudomonadota</taxon>
        <taxon>Betaproteobacteria</taxon>
        <taxon>Burkholderiales</taxon>
        <taxon>Burkholderiaceae</taxon>
        <taxon>Paraburkholderia</taxon>
    </lineage>
</organism>